<dbReference type="PANTHER" id="PTHR28088">
    <property type="entry name" value="TRANSCRIPTIONAL ACTIVATOR HAA1-RELATED"/>
    <property type="match status" value="1"/>
</dbReference>
<dbReference type="InterPro" id="IPR036395">
    <property type="entry name" value="Cu_fist_DNA-bd_dom_sf"/>
</dbReference>
<keyword evidence="11" id="KW-1185">Reference proteome</keyword>
<keyword evidence="4" id="KW-0186">Copper</keyword>
<dbReference type="Pfam" id="PF00649">
    <property type="entry name" value="Copper-fist"/>
    <property type="match status" value="1"/>
</dbReference>
<dbReference type="PANTHER" id="PTHR28088:SF5">
    <property type="entry name" value="TRANSCRIPTIONAL ACTIVATOR HAA1-RELATED"/>
    <property type="match status" value="1"/>
</dbReference>
<dbReference type="OMA" id="QKFACES"/>
<dbReference type="SMART" id="SM01090">
    <property type="entry name" value="Copper-fist"/>
    <property type="match status" value="1"/>
</dbReference>
<evidence type="ECO:0000256" key="4">
    <source>
        <dbReference type="ARBA" id="ARBA00023008"/>
    </source>
</evidence>
<dbReference type="Proteomes" id="UP000054270">
    <property type="component" value="Unassembled WGS sequence"/>
</dbReference>
<dbReference type="EMBL" id="KN817519">
    <property type="protein sequence ID" value="KJA29333.1"/>
    <property type="molecule type" value="Genomic_DNA"/>
</dbReference>
<sequence length="434" mass="45529">MVYVNSKKFACESCIKGHRSSSCHHTDRPLFEIKKKGRPVSQCTKCRELRQSKKFHSKCTCVHEVEAQAVQPLASSSTSKTRRFIPIVPALPNGLRDALTISPMQPSDSRQRVDSLLNPCDCKSLWKCRCNEIAGPASPGSSAQHTDPSDGLDALASAAAAISCCSLPSPTATPSFSPAQSPRSYRAGTRTRSGSPAARLSASKRPKHTVSPPAPGPDLAPLLYFSSSPSAPASPMPEFASMPPMSELASLAGSGCTCGVKCACPGCVEHRTPLEEEEEEEEAAAEAESLRARTDCADGCGTCVDPSIGSALPDLRGDGPGSSVTFLDRFFARAAALPPPPVHRKMSFDPMDTTVYAPMVGAQPFGFGTVNLPKLECCGGQCNCPDGQCTCRTSCAGCCADSTHSGRSSDLPGGFGHAPHGDSIVMEVRGSCCS</sequence>
<dbReference type="InterPro" id="IPR001083">
    <property type="entry name" value="Cu_fist_DNA-bd_dom"/>
</dbReference>
<dbReference type="GO" id="GO:0005634">
    <property type="term" value="C:nucleus"/>
    <property type="evidence" value="ECO:0007669"/>
    <property type="project" value="UniProtKB-SubCell"/>
</dbReference>
<name>A0A0D2MYZ4_HYPSF</name>
<evidence type="ECO:0000256" key="2">
    <source>
        <dbReference type="ARBA" id="ARBA00022723"/>
    </source>
</evidence>
<dbReference type="STRING" id="945553.A0A0D2MYZ4"/>
<dbReference type="GO" id="GO:0000981">
    <property type="term" value="F:DNA-binding transcription factor activity, RNA polymerase II-specific"/>
    <property type="evidence" value="ECO:0007669"/>
    <property type="project" value="TreeGrafter"/>
</dbReference>
<evidence type="ECO:0000256" key="1">
    <source>
        <dbReference type="ARBA" id="ARBA00004123"/>
    </source>
</evidence>
<feature type="compositionally biased region" description="Low complexity" evidence="8">
    <location>
        <begin position="170"/>
        <end position="182"/>
    </location>
</feature>
<dbReference type="InterPro" id="IPR051763">
    <property type="entry name" value="Copper_Homeo_Regul"/>
</dbReference>
<keyword evidence="2" id="KW-0479">Metal-binding</keyword>
<feature type="region of interest" description="Disordered" evidence="8">
    <location>
        <begin position="170"/>
        <end position="223"/>
    </location>
</feature>
<evidence type="ECO:0000259" key="9">
    <source>
        <dbReference type="PROSITE" id="PS50073"/>
    </source>
</evidence>
<keyword evidence="3" id="KW-0862">Zinc</keyword>
<reference evidence="11" key="1">
    <citation type="submission" date="2014-04" db="EMBL/GenBank/DDBJ databases">
        <title>Evolutionary Origins and Diversification of the Mycorrhizal Mutualists.</title>
        <authorList>
            <consortium name="DOE Joint Genome Institute"/>
            <consortium name="Mycorrhizal Genomics Consortium"/>
            <person name="Kohler A."/>
            <person name="Kuo A."/>
            <person name="Nagy L.G."/>
            <person name="Floudas D."/>
            <person name="Copeland A."/>
            <person name="Barry K.W."/>
            <person name="Cichocki N."/>
            <person name="Veneault-Fourrey C."/>
            <person name="LaButti K."/>
            <person name="Lindquist E.A."/>
            <person name="Lipzen A."/>
            <person name="Lundell T."/>
            <person name="Morin E."/>
            <person name="Murat C."/>
            <person name="Riley R."/>
            <person name="Ohm R."/>
            <person name="Sun H."/>
            <person name="Tunlid A."/>
            <person name="Henrissat B."/>
            <person name="Grigoriev I.V."/>
            <person name="Hibbett D.S."/>
            <person name="Martin F."/>
        </authorList>
    </citation>
    <scope>NUCLEOTIDE SEQUENCE [LARGE SCALE GENOMIC DNA]</scope>
    <source>
        <strain evidence="11">FD-334 SS-4</strain>
    </source>
</reference>
<evidence type="ECO:0000256" key="8">
    <source>
        <dbReference type="SAM" id="MobiDB-lite"/>
    </source>
</evidence>
<evidence type="ECO:0000256" key="6">
    <source>
        <dbReference type="ARBA" id="ARBA00023163"/>
    </source>
</evidence>
<dbReference type="SMART" id="SM00412">
    <property type="entry name" value="Cu_FIST"/>
    <property type="match status" value="1"/>
</dbReference>
<accession>A0A0D2MYZ4</accession>
<evidence type="ECO:0000256" key="3">
    <source>
        <dbReference type="ARBA" id="ARBA00022833"/>
    </source>
</evidence>
<dbReference type="Gene3D" id="3.90.430.10">
    <property type="entry name" value="Copper fist DNA-binding domain"/>
    <property type="match status" value="1"/>
</dbReference>
<dbReference type="PRINTS" id="PR00617">
    <property type="entry name" value="COPPERFIST"/>
</dbReference>
<proteinExistence type="predicted"/>
<evidence type="ECO:0000313" key="10">
    <source>
        <dbReference type="EMBL" id="KJA29333.1"/>
    </source>
</evidence>
<keyword evidence="7" id="KW-0539">Nucleus</keyword>
<feature type="domain" description="Copper-fist" evidence="9">
    <location>
        <begin position="1"/>
        <end position="40"/>
    </location>
</feature>
<keyword evidence="5" id="KW-0805">Transcription regulation</keyword>
<dbReference type="OrthoDB" id="5600085at2759"/>
<dbReference type="GO" id="GO:0006879">
    <property type="term" value="P:intracellular iron ion homeostasis"/>
    <property type="evidence" value="ECO:0007669"/>
    <property type="project" value="TreeGrafter"/>
</dbReference>
<dbReference type="GO" id="GO:0000978">
    <property type="term" value="F:RNA polymerase II cis-regulatory region sequence-specific DNA binding"/>
    <property type="evidence" value="ECO:0007669"/>
    <property type="project" value="TreeGrafter"/>
</dbReference>
<evidence type="ECO:0000313" key="11">
    <source>
        <dbReference type="Proteomes" id="UP000054270"/>
    </source>
</evidence>
<comment type="subcellular location">
    <subcellularLocation>
        <location evidence="1">Nucleus</location>
    </subcellularLocation>
</comment>
<keyword evidence="6" id="KW-0804">Transcription</keyword>
<dbReference type="FunFam" id="3.90.430.10:FF:000001">
    <property type="entry name" value="Copper fist DNA-binding protein"/>
    <property type="match status" value="1"/>
</dbReference>
<evidence type="ECO:0000256" key="5">
    <source>
        <dbReference type="ARBA" id="ARBA00023015"/>
    </source>
</evidence>
<dbReference type="GO" id="GO:0045944">
    <property type="term" value="P:positive regulation of transcription by RNA polymerase II"/>
    <property type="evidence" value="ECO:0007669"/>
    <property type="project" value="TreeGrafter"/>
</dbReference>
<dbReference type="GO" id="GO:0006878">
    <property type="term" value="P:intracellular copper ion homeostasis"/>
    <property type="evidence" value="ECO:0007669"/>
    <property type="project" value="TreeGrafter"/>
</dbReference>
<evidence type="ECO:0000256" key="7">
    <source>
        <dbReference type="ARBA" id="ARBA00023242"/>
    </source>
</evidence>
<dbReference type="SUPFAM" id="SSF57879">
    <property type="entry name" value="Zinc domain conserved in yeast copper-regulated transcription factors"/>
    <property type="match status" value="1"/>
</dbReference>
<organism evidence="10 11">
    <name type="scientific">Hypholoma sublateritium (strain FD-334 SS-4)</name>
    <dbReference type="NCBI Taxonomy" id="945553"/>
    <lineage>
        <taxon>Eukaryota</taxon>
        <taxon>Fungi</taxon>
        <taxon>Dikarya</taxon>
        <taxon>Basidiomycota</taxon>
        <taxon>Agaricomycotina</taxon>
        <taxon>Agaricomycetes</taxon>
        <taxon>Agaricomycetidae</taxon>
        <taxon>Agaricales</taxon>
        <taxon>Agaricineae</taxon>
        <taxon>Strophariaceae</taxon>
        <taxon>Hypholoma</taxon>
    </lineage>
</organism>
<dbReference type="PROSITE" id="PS50073">
    <property type="entry name" value="COPPER_FIST_2"/>
    <property type="match status" value="1"/>
</dbReference>
<dbReference type="GO" id="GO:0005507">
    <property type="term" value="F:copper ion binding"/>
    <property type="evidence" value="ECO:0007669"/>
    <property type="project" value="InterPro"/>
</dbReference>
<dbReference type="AlphaFoldDB" id="A0A0D2MYZ4"/>
<protein>
    <recommendedName>
        <fullName evidence="9">Copper-fist domain-containing protein</fullName>
    </recommendedName>
</protein>
<gene>
    <name evidence="10" type="ORF">HYPSUDRAFT_154363</name>
</gene>